<reference evidence="6 7" key="1">
    <citation type="journal article" date="2016" name="Nat. Commun.">
        <title>Thousands of microbial genomes shed light on interconnected biogeochemical processes in an aquifer system.</title>
        <authorList>
            <person name="Anantharaman K."/>
            <person name="Brown C.T."/>
            <person name="Hug L.A."/>
            <person name="Sharon I."/>
            <person name="Castelle C.J."/>
            <person name="Probst A.J."/>
            <person name="Thomas B.C."/>
            <person name="Singh A."/>
            <person name="Wilkins M.J."/>
            <person name="Karaoz U."/>
            <person name="Brodie E.L."/>
            <person name="Williams K.H."/>
            <person name="Hubbard S.S."/>
            <person name="Banfield J.F."/>
        </authorList>
    </citation>
    <scope>NUCLEOTIDE SEQUENCE [LARGE SCALE GENOMIC DNA]</scope>
    <source>
        <strain evidence="7">RIFCSPLOWO2_12_FULL_64_10</strain>
    </source>
</reference>
<name>A0A1F6CPV5_HANXR</name>
<dbReference type="PANTHER" id="PTHR43359:SF1">
    <property type="entry name" value="FORMATE HYDROGENLYASE SUBUNIT 4-RELATED"/>
    <property type="match status" value="1"/>
</dbReference>
<sequence length="314" mass="33481">MLTPILIELLQVLVIGLGAPLLVGAVRRLKARLQGRRGAGPFQPYADLRKLLAKEAVVSENASWIFRFTPYLLAAVALLSALIVPVLTARTPLGFVGDIVVLMYLFLLGTFFLALAGLDAGSAFGGMGSSREMAVAALAEPTVMIAIFAVALRAGTTSLGGIITRYQGDALLLLNPGHLLAFIAFFIVALAETGRLPVDNPATHLELTMIHEAMILEYSGRYLALVEWAAGMKLFLFLTLLANLFFPWGVALTLTPLALAFSFLALALKVGALAAGVALLETCVAKLRLFRVPELLSGSLTLALLAVVSFFFVR</sequence>
<evidence type="ECO:0000256" key="3">
    <source>
        <dbReference type="ARBA" id="ARBA00022989"/>
    </source>
</evidence>
<protein>
    <submittedName>
        <fullName evidence="6">Formate hydrogenlyase</fullName>
    </submittedName>
</protein>
<comment type="caution">
    <text evidence="6">The sequence shown here is derived from an EMBL/GenBank/DDBJ whole genome shotgun (WGS) entry which is preliminary data.</text>
</comment>
<dbReference type="AlphaFoldDB" id="A0A1F6CPV5"/>
<comment type="subcellular location">
    <subcellularLocation>
        <location evidence="1">Membrane</location>
        <topology evidence="1">Multi-pass membrane protein</topology>
    </subcellularLocation>
</comment>
<feature type="transmembrane region" description="Helical" evidence="5">
    <location>
        <begin position="99"/>
        <end position="121"/>
    </location>
</feature>
<accession>A0A1F6CPV5</accession>
<dbReference type="InterPro" id="IPR001694">
    <property type="entry name" value="NADH_UbQ_OxRdtase_su1/FPO"/>
</dbReference>
<evidence type="ECO:0000313" key="6">
    <source>
        <dbReference type="EMBL" id="OGG51209.1"/>
    </source>
</evidence>
<feature type="transmembrane region" description="Helical" evidence="5">
    <location>
        <begin position="6"/>
        <end position="26"/>
    </location>
</feature>
<feature type="transmembrane region" description="Helical" evidence="5">
    <location>
        <begin position="172"/>
        <end position="191"/>
    </location>
</feature>
<feature type="transmembrane region" description="Helical" evidence="5">
    <location>
        <begin position="292"/>
        <end position="313"/>
    </location>
</feature>
<keyword evidence="6" id="KW-0456">Lyase</keyword>
<gene>
    <name evidence="6" type="ORF">A3F84_04935</name>
</gene>
<evidence type="ECO:0000313" key="7">
    <source>
        <dbReference type="Proteomes" id="UP000178606"/>
    </source>
</evidence>
<evidence type="ECO:0000256" key="2">
    <source>
        <dbReference type="ARBA" id="ARBA00022692"/>
    </source>
</evidence>
<dbReference type="Proteomes" id="UP000178606">
    <property type="component" value="Unassembled WGS sequence"/>
</dbReference>
<dbReference type="Pfam" id="PF00146">
    <property type="entry name" value="NADHdh"/>
    <property type="match status" value="1"/>
</dbReference>
<keyword evidence="4 5" id="KW-0472">Membrane</keyword>
<dbReference type="GO" id="GO:0016829">
    <property type="term" value="F:lyase activity"/>
    <property type="evidence" value="ECO:0007669"/>
    <property type="project" value="UniProtKB-KW"/>
</dbReference>
<dbReference type="InterPro" id="IPR052561">
    <property type="entry name" value="ComplexI_Subunit1"/>
</dbReference>
<evidence type="ECO:0000256" key="1">
    <source>
        <dbReference type="ARBA" id="ARBA00004141"/>
    </source>
</evidence>
<feature type="transmembrane region" description="Helical" evidence="5">
    <location>
        <begin position="68"/>
        <end position="87"/>
    </location>
</feature>
<dbReference type="PANTHER" id="PTHR43359">
    <property type="entry name" value="FORMATE HYDROGENLYASE SUBUNIT 4"/>
    <property type="match status" value="1"/>
</dbReference>
<organism evidence="6 7">
    <name type="scientific">Handelsmanbacteria sp. (strain RIFCSPLOWO2_12_FULL_64_10)</name>
    <dbReference type="NCBI Taxonomy" id="1817868"/>
    <lineage>
        <taxon>Bacteria</taxon>
        <taxon>Candidatus Handelsmaniibacteriota</taxon>
    </lineage>
</organism>
<evidence type="ECO:0000256" key="4">
    <source>
        <dbReference type="ARBA" id="ARBA00023136"/>
    </source>
</evidence>
<proteinExistence type="predicted"/>
<dbReference type="GO" id="GO:0005886">
    <property type="term" value="C:plasma membrane"/>
    <property type="evidence" value="ECO:0007669"/>
    <property type="project" value="TreeGrafter"/>
</dbReference>
<evidence type="ECO:0000256" key="5">
    <source>
        <dbReference type="SAM" id="Phobius"/>
    </source>
</evidence>
<keyword evidence="3 5" id="KW-1133">Transmembrane helix</keyword>
<feature type="transmembrane region" description="Helical" evidence="5">
    <location>
        <begin position="222"/>
        <end position="246"/>
    </location>
</feature>
<feature type="transmembrane region" description="Helical" evidence="5">
    <location>
        <begin position="258"/>
        <end position="280"/>
    </location>
</feature>
<keyword evidence="2 5" id="KW-0812">Transmembrane</keyword>
<dbReference type="EMBL" id="MFKF01000191">
    <property type="protein sequence ID" value="OGG51209.1"/>
    <property type="molecule type" value="Genomic_DNA"/>
</dbReference>